<dbReference type="InterPro" id="IPR001117">
    <property type="entry name" value="Cu-oxidase_2nd"/>
</dbReference>
<dbReference type="InterPro" id="IPR045087">
    <property type="entry name" value="Cu-oxidase_fam"/>
</dbReference>
<dbReference type="PANTHER" id="PTHR11709:SF394">
    <property type="entry name" value="FI03373P-RELATED"/>
    <property type="match status" value="1"/>
</dbReference>
<reference evidence="6" key="2">
    <citation type="journal article" date="2018" name="Environ. Sci. Technol.">
        <title>The Toxicogenome of Hyalella azteca: A Model for Sediment Ecotoxicology and Evolutionary Toxicology.</title>
        <authorList>
            <person name="Poynton H.C."/>
            <person name="Hasenbein S."/>
            <person name="Benoit J.B."/>
            <person name="Sepulveda M.S."/>
            <person name="Poelchau M.F."/>
            <person name="Hughes D.S.T."/>
            <person name="Murali S.C."/>
            <person name="Chen S."/>
            <person name="Glastad K.M."/>
            <person name="Goodisman M.A.D."/>
            <person name="Werren J.H."/>
            <person name="Vineis J.H."/>
            <person name="Bowen J.L."/>
            <person name="Friedrich M."/>
            <person name="Jones J."/>
            <person name="Robertson H.M."/>
            <person name="Feyereisen R."/>
            <person name="Mechler-Hickson A."/>
            <person name="Mathers N."/>
            <person name="Lee C.E."/>
            <person name="Colbourne J.K."/>
            <person name="Biales A."/>
            <person name="Johnston J.S."/>
            <person name="Wellborn G.A."/>
            <person name="Rosendale A.J."/>
            <person name="Cridge A.G."/>
            <person name="Munoz-Torres M.C."/>
            <person name="Bain P.A."/>
            <person name="Manny A.R."/>
            <person name="Major K.M."/>
            <person name="Lambert F.N."/>
            <person name="Vulpe C.D."/>
            <person name="Tuck P."/>
            <person name="Blalock B.J."/>
            <person name="Lin Y.Y."/>
            <person name="Smith M.E."/>
            <person name="Ochoa-Acuna H."/>
            <person name="Chen M.M."/>
            <person name="Childers C.P."/>
            <person name="Qu J."/>
            <person name="Dugan S."/>
            <person name="Lee S.L."/>
            <person name="Chao H."/>
            <person name="Dinh H."/>
            <person name="Han Y."/>
            <person name="Doddapaneni H."/>
            <person name="Worley K.C."/>
            <person name="Muzny D.M."/>
            <person name="Gibbs R.A."/>
            <person name="Richards S."/>
        </authorList>
    </citation>
    <scope>NUCLEOTIDE SEQUENCE</scope>
    <source>
        <strain evidence="6">HAZT.00-mixed</strain>
        <tissue evidence="6">Whole organism</tissue>
    </source>
</reference>
<proteinExistence type="predicted"/>
<evidence type="ECO:0000256" key="2">
    <source>
        <dbReference type="ARBA" id="ARBA00023002"/>
    </source>
</evidence>
<evidence type="ECO:0000259" key="5">
    <source>
        <dbReference type="Pfam" id="PF07731"/>
    </source>
</evidence>
<reference evidence="6" key="3">
    <citation type="submission" date="2019-06" db="EMBL/GenBank/DDBJ databases">
        <authorList>
            <person name="Poynton C."/>
            <person name="Hasenbein S."/>
            <person name="Benoit J.B."/>
            <person name="Sepulveda M.S."/>
            <person name="Poelchau M.F."/>
            <person name="Murali S.C."/>
            <person name="Chen S."/>
            <person name="Glastad K.M."/>
            <person name="Werren J.H."/>
            <person name="Vineis J.H."/>
            <person name="Bowen J.L."/>
            <person name="Friedrich M."/>
            <person name="Jones J."/>
            <person name="Robertson H.M."/>
            <person name="Feyereisen R."/>
            <person name="Mechler-Hickson A."/>
            <person name="Mathers N."/>
            <person name="Lee C.E."/>
            <person name="Colbourne J.K."/>
            <person name="Biales A."/>
            <person name="Johnston J.S."/>
            <person name="Wellborn G.A."/>
            <person name="Rosendale A.J."/>
            <person name="Cridge A.G."/>
            <person name="Munoz-Torres M.C."/>
            <person name="Bain P.A."/>
            <person name="Manny A.R."/>
            <person name="Major K.M."/>
            <person name="Lambert F.N."/>
            <person name="Vulpe C.D."/>
            <person name="Tuck P."/>
            <person name="Blalock B.J."/>
            <person name="Lin Y.-Y."/>
            <person name="Smith M.E."/>
            <person name="Ochoa-Acuna H."/>
            <person name="Chen M.-J.M."/>
            <person name="Childers C.P."/>
            <person name="Qu J."/>
            <person name="Dugan S."/>
            <person name="Lee S.L."/>
            <person name="Chao H."/>
            <person name="Dinh H."/>
            <person name="Han Y."/>
            <person name="Doddapaneni H."/>
            <person name="Worley K.C."/>
            <person name="Muzny D.M."/>
            <person name="Gibbs R.A."/>
            <person name="Richards S."/>
        </authorList>
    </citation>
    <scope>NUCLEOTIDE SEQUENCE</scope>
    <source>
        <strain evidence="6">HAZT.00-mixed</strain>
        <tissue evidence="6">Whole organism</tissue>
    </source>
</reference>
<dbReference type="InterPro" id="IPR008972">
    <property type="entry name" value="Cupredoxin"/>
</dbReference>
<dbReference type="GO" id="GO:0006826">
    <property type="term" value="P:iron ion transport"/>
    <property type="evidence" value="ECO:0007669"/>
    <property type="project" value="TreeGrafter"/>
</dbReference>
<accession>A0A6A0H1B1</accession>
<keyword evidence="2" id="KW-0560">Oxidoreductase</keyword>
<dbReference type="AlphaFoldDB" id="A0A6A0H1B1"/>
<dbReference type="GO" id="GO:0005886">
    <property type="term" value="C:plasma membrane"/>
    <property type="evidence" value="ECO:0007669"/>
    <property type="project" value="TreeGrafter"/>
</dbReference>
<dbReference type="PANTHER" id="PTHR11709">
    <property type="entry name" value="MULTI-COPPER OXIDASE"/>
    <property type="match status" value="1"/>
</dbReference>
<dbReference type="CDD" id="cd13905">
    <property type="entry name" value="CuRO_3_tcLLC2_insect_like"/>
    <property type="match status" value="1"/>
</dbReference>
<sequence length="371" mass="41137">MNCPIAFSIARHRLLVIASDGQDIAPYNASSVLLFPGERWDVVVHADQPLASYWMELKGSLDSRERWDVVVHADQPLASYWMELKGSLDSRERWDVVVHADQPLASYWMELKGSLDCSDLTQRAVVRYYGRDARDLSPDDRAEEPVSDIYLHGGGKQVNPLSGVCSGSNTCLTDLQSLSPLPHHLADVATTHYLNFNLRYLDNPNYYHPLLYSIQDENEATRVPSPQINNLTFRAPPFPLLLTPAQPSQESLCNTQASPTHCHRDLCQCLHVIDVPLLQVVDIVLIDAGGVSNHGQSVHMHGNAFRVVGMGALPPSSSSESDSVLRSQVIALDEQGLLPRNLDTPLEKDTVMVPRGGYTIIRFRADNPGDT</sequence>
<gene>
    <name evidence="6" type="ORF">HAZT_HAZT004180</name>
</gene>
<dbReference type="GO" id="GO:0005507">
    <property type="term" value="F:copper ion binding"/>
    <property type="evidence" value="ECO:0007669"/>
    <property type="project" value="InterPro"/>
</dbReference>
<evidence type="ECO:0000256" key="3">
    <source>
        <dbReference type="ARBA" id="ARBA00023008"/>
    </source>
</evidence>
<keyword evidence="1" id="KW-0479">Metal-binding</keyword>
<dbReference type="GO" id="GO:0016491">
    <property type="term" value="F:oxidoreductase activity"/>
    <property type="evidence" value="ECO:0007669"/>
    <property type="project" value="UniProtKB-KW"/>
</dbReference>
<name>A0A6A0H1B1_HYAAZ</name>
<evidence type="ECO:0008006" key="7">
    <source>
        <dbReference type="Google" id="ProtNLM"/>
    </source>
</evidence>
<feature type="domain" description="Plastocyanin-like" evidence="4">
    <location>
        <begin position="5"/>
        <end position="57"/>
    </location>
</feature>
<dbReference type="OrthoDB" id="2121828at2759"/>
<dbReference type="Pfam" id="PF07731">
    <property type="entry name" value="Cu-oxidase_2"/>
    <property type="match status" value="1"/>
</dbReference>
<dbReference type="InterPro" id="IPR011706">
    <property type="entry name" value="Cu-oxidase_C"/>
</dbReference>
<comment type="caution">
    <text evidence="6">The sequence shown here is derived from an EMBL/GenBank/DDBJ whole genome shotgun (WGS) entry which is preliminary data.</text>
</comment>
<protein>
    <recommendedName>
        <fullName evidence="7">Plastocyanin-like domain-containing protein</fullName>
    </recommendedName>
</protein>
<evidence type="ECO:0000256" key="1">
    <source>
        <dbReference type="ARBA" id="ARBA00022723"/>
    </source>
</evidence>
<dbReference type="Gene3D" id="2.60.40.420">
    <property type="entry name" value="Cupredoxins - blue copper proteins"/>
    <property type="match status" value="3"/>
</dbReference>
<reference evidence="6" key="1">
    <citation type="submission" date="2014-08" db="EMBL/GenBank/DDBJ databases">
        <authorList>
            <person name="Murali S."/>
            <person name="Richards S."/>
            <person name="Bandaranaike D."/>
            <person name="Bellair M."/>
            <person name="Blankenburg K."/>
            <person name="Chao H."/>
            <person name="Dinh H."/>
            <person name="Doddapaneni H."/>
            <person name="Dugan-Rocha S."/>
            <person name="Elkadiri S."/>
            <person name="Gnanaolivu R."/>
            <person name="Hughes D."/>
            <person name="Lee S."/>
            <person name="Li M."/>
            <person name="Ming W."/>
            <person name="Munidasa M."/>
            <person name="Muniz J."/>
            <person name="Nguyen L."/>
            <person name="Osuji N."/>
            <person name="Pu L.-L."/>
            <person name="Puazo M."/>
            <person name="Skinner E."/>
            <person name="Qu C."/>
            <person name="Quiroz J."/>
            <person name="Raj R."/>
            <person name="Weissenberger G."/>
            <person name="Xin Y."/>
            <person name="Zou X."/>
            <person name="Han Y."/>
            <person name="Worley K."/>
            <person name="Muzny D."/>
            <person name="Gibbs R."/>
        </authorList>
    </citation>
    <scope>NUCLEOTIDE SEQUENCE</scope>
    <source>
        <strain evidence="6">HAZT.00-mixed</strain>
        <tissue evidence="6">Whole organism</tissue>
    </source>
</reference>
<dbReference type="EMBL" id="JQDR03010602">
    <property type="protein sequence ID" value="KAA0194023.1"/>
    <property type="molecule type" value="Genomic_DNA"/>
</dbReference>
<dbReference type="Pfam" id="PF00394">
    <property type="entry name" value="Cu-oxidase"/>
    <property type="match status" value="1"/>
</dbReference>
<dbReference type="SUPFAM" id="SSF49503">
    <property type="entry name" value="Cupredoxins"/>
    <property type="match status" value="2"/>
</dbReference>
<feature type="domain" description="Plastocyanin-like" evidence="5">
    <location>
        <begin position="252"/>
        <end position="370"/>
    </location>
</feature>
<dbReference type="Proteomes" id="UP000711488">
    <property type="component" value="Unassembled WGS sequence"/>
</dbReference>
<keyword evidence="3" id="KW-0186">Copper</keyword>
<organism evidence="6">
    <name type="scientific">Hyalella azteca</name>
    <name type="common">Amphipod</name>
    <dbReference type="NCBI Taxonomy" id="294128"/>
    <lineage>
        <taxon>Eukaryota</taxon>
        <taxon>Metazoa</taxon>
        <taxon>Ecdysozoa</taxon>
        <taxon>Arthropoda</taxon>
        <taxon>Crustacea</taxon>
        <taxon>Multicrustacea</taxon>
        <taxon>Malacostraca</taxon>
        <taxon>Eumalacostraca</taxon>
        <taxon>Peracarida</taxon>
        <taxon>Amphipoda</taxon>
        <taxon>Senticaudata</taxon>
        <taxon>Talitrida</taxon>
        <taxon>Talitroidea</taxon>
        <taxon>Hyalellidae</taxon>
        <taxon>Hyalella</taxon>
    </lineage>
</organism>
<evidence type="ECO:0000313" key="6">
    <source>
        <dbReference type="EMBL" id="KAA0194023.1"/>
    </source>
</evidence>
<evidence type="ECO:0000259" key="4">
    <source>
        <dbReference type="Pfam" id="PF00394"/>
    </source>
</evidence>